<dbReference type="InterPro" id="IPR000944">
    <property type="entry name" value="Tscrpt_reg_Rrf2"/>
</dbReference>
<dbReference type="PANTHER" id="PTHR33221:SF15">
    <property type="entry name" value="HTH-TYPE TRANSCRIPTIONAL REGULATOR YWGB-RELATED"/>
    <property type="match status" value="1"/>
</dbReference>
<dbReference type="InterPro" id="IPR036390">
    <property type="entry name" value="WH_DNA-bd_sf"/>
</dbReference>
<dbReference type="PANTHER" id="PTHR33221">
    <property type="entry name" value="WINGED HELIX-TURN-HELIX TRANSCRIPTIONAL REGULATOR, RRF2 FAMILY"/>
    <property type="match status" value="1"/>
</dbReference>
<sequence>MRLYSKASEYAITALTNISINSLDDHFTIKGLCEKTHVRASYARKAFQSLSQGGILKAVTGPGGGYRFNKSPEKITLLEVIQCIDGNDAFDKCVLGPSFCNDNQGCPMHETWKPIKKKVLTSFKKVTLDQLIKLNKPVKKEK</sequence>
<dbReference type="SUPFAM" id="SSF46785">
    <property type="entry name" value="Winged helix' DNA-binding domain"/>
    <property type="match status" value="1"/>
</dbReference>
<accession>A0A3B1D3R2</accession>
<reference evidence="1" key="1">
    <citation type="submission" date="2018-06" db="EMBL/GenBank/DDBJ databases">
        <authorList>
            <person name="Zhirakovskaya E."/>
        </authorList>
    </citation>
    <scope>NUCLEOTIDE SEQUENCE</scope>
</reference>
<dbReference type="Pfam" id="PF02082">
    <property type="entry name" value="Rrf2"/>
    <property type="match status" value="1"/>
</dbReference>
<dbReference type="GO" id="GO:0005829">
    <property type="term" value="C:cytosol"/>
    <property type="evidence" value="ECO:0007669"/>
    <property type="project" value="TreeGrafter"/>
</dbReference>
<dbReference type="AlphaFoldDB" id="A0A3B1D3R2"/>
<organism evidence="1">
    <name type="scientific">hydrothermal vent metagenome</name>
    <dbReference type="NCBI Taxonomy" id="652676"/>
    <lineage>
        <taxon>unclassified sequences</taxon>
        <taxon>metagenomes</taxon>
        <taxon>ecological metagenomes</taxon>
    </lineage>
</organism>
<proteinExistence type="predicted"/>
<dbReference type="NCBIfam" id="TIGR00738">
    <property type="entry name" value="rrf2_super"/>
    <property type="match status" value="1"/>
</dbReference>
<dbReference type="PROSITE" id="PS01332">
    <property type="entry name" value="HTH_RRF2_1"/>
    <property type="match status" value="1"/>
</dbReference>
<name>A0A3B1D3R2_9ZZZZ</name>
<dbReference type="GO" id="GO:0003700">
    <property type="term" value="F:DNA-binding transcription factor activity"/>
    <property type="evidence" value="ECO:0007669"/>
    <property type="project" value="TreeGrafter"/>
</dbReference>
<protein>
    <recommendedName>
        <fullName evidence="2">Rrf2 family transcriptional regulator</fullName>
    </recommendedName>
</protein>
<dbReference type="InterPro" id="IPR030489">
    <property type="entry name" value="TR_Rrf2-type_CS"/>
</dbReference>
<gene>
    <name evidence="1" type="ORF">MNBD_UNCLBAC01-1403</name>
</gene>
<evidence type="ECO:0008006" key="2">
    <source>
        <dbReference type="Google" id="ProtNLM"/>
    </source>
</evidence>
<dbReference type="PROSITE" id="PS51197">
    <property type="entry name" value="HTH_RRF2_2"/>
    <property type="match status" value="1"/>
</dbReference>
<evidence type="ECO:0000313" key="1">
    <source>
        <dbReference type="EMBL" id="VAX35382.1"/>
    </source>
</evidence>
<dbReference type="Gene3D" id="1.10.10.10">
    <property type="entry name" value="Winged helix-like DNA-binding domain superfamily/Winged helix DNA-binding domain"/>
    <property type="match status" value="1"/>
</dbReference>
<dbReference type="InterPro" id="IPR036388">
    <property type="entry name" value="WH-like_DNA-bd_sf"/>
</dbReference>
<dbReference type="EMBL" id="UOGJ01000049">
    <property type="protein sequence ID" value="VAX35382.1"/>
    <property type="molecule type" value="Genomic_DNA"/>
</dbReference>